<dbReference type="RefSeq" id="WP_245189973.1">
    <property type="nucleotide sequence ID" value="NZ_JAFIDA010000001.1"/>
</dbReference>
<evidence type="ECO:0000256" key="2">
    <source>
        <dbReference type="SAM" id="MobiDB-lite"/>
    </source>
</evidence>
<keyword evidence="4" id="KW-1185">Reference proteome</keyword>
<organism evidence="3 4">
    <name type="scientific">Leucobacter exalbidus</name>
    <dbReference type="NCBI Taxonomy" id="662960"/>
    <lineage>
        <taxon>Bacteria</taxon>
        <taxon>Bacillati</taxon>
        <taxon>Actinomycetota</taxon>
        <taxon>Actinomycetes</taxon>
        <taxon>Micrococcales</taxon>
        <taxon>Microbacteriaceae</taxon>
        <taxon>Leucobacter</taxon>
    </lineage>
</organism>
<name>A0A940PV20_9MICO</name>
<dbReference type="GO" id="GO:0030288">
    <property type="term" value="C:outer membrane-bounded periplasmic space"/>
    <property type="evidence" value="ECO:0007669"/>
    <property type="project" value="TreeGrafter"/>
</dbReference>
<dbReference type="GO" id="GO:0030976">
    <property type="term" value="F:thiamine pyrophosphate binding"/>
    <property type="evidence" value="ECO:0007669"/>
    <property type="project" value="TreeGrafter"/>
</dbReference>
<evidence type="ECO:0000313" key="4">
    <source>
        <dbReference type="Proteomes" id="UP000675163"/>
    </source>
</evidence>
<dbReference type="SUPFAM" id="SSF53850">
    <property type="entry name" value="Periplasmic binding protein-like II"/>
    <property type="match status" value="1"/>
</dbReference>
<dbReference type="AlphaFoldDB" id="A0A940PV20"/>
<dbReference type="NCBIfam" id="TIGR01254">
    <property type="entry name" value="sfuA"/>
    <property type="match status" value="1"/>
</dbReference>
<dbReference type="Pfam" id="PF13343">
    <property type="entry name" value="SBP_bac_6"/>
    <property type="match status" value="1"/>
</dbReference>
<protein>
    <submittedName>
        <fullName evidence="3">Thiamine transport system substrate-binding protein</fullName>
    </submittedName>
</protein>
<accession>A0A940PV20</accession>
<evidence type="ECO:0000256" key="1">
    <source>
        <dbReference type="ARBA" id="ARBA00022729"/>
    </source>
</evidence>
<dbReference type="Gene3D" id="3.40.190.10">
    <property type="entry name" value="Periplasmic binding protein-like II"/>
    <property type="match status" value="2"/>
</dbReference>
<gene>
    <name evidence="3" type="ORF">JOF28_002590</name>
</gene>
<reference evidence="3" key="1">
    <citation type="submission" date="2021-02" db="EMBL/GenBank/DDBJ databases">
        <title>Sequencing the genomes of 1000 actinobacteria strains.</title>
        <authorList>
            <person name="Klenk H.-P."/>
        </authorList>
    </citation>
    <scope>NUCLEOTIDE SEQUENCE</scope>
    <source>
        <strain evidence="3">DSM 22850</strain>
    </source>
</reference>
<dbReference type="InterPro" id="IPR005948">
    <property type="entry name" value="ThiB-like"/>
</dbReference>
<proteinExistence type="predicted"/>
<sequence>MQHAVLTTRQERSGGAVRGTQGVRAARGSQQARAVRFTGLGAAAIALTMLAGCATGAADSGADSGAAGQAGASGSNTVTLAVHSSFPNDAFAKAASAATGYDVEVVAAGDGGELTNKLVLTQGAPIADAFFGVDTMFASRLVERDVVEPYAPKQLPAGAAEFAIAAESAAGAGTGAGADASTAEGVQLIAETGMVPVDFGATCVNIDTGWFAEHDIAAPETYEDLVKPQYRDQTVLLDPTASSTGAAFLVGTVAAFGEDGYVDYWQALLDNGARIEQGWSDAYYGQFTQGGEGGTKPIVVSYASSPAFTVNEAGDAASTQALLGTCTRQAEYAGVLANAANPEGARAVVDYLVSNEFQRTIPDTMYMNPVDGAVELPAAWAQFAPEPTAQQAHDLSAAEIERGREGWLRTLGDEIGL</sequence>
<dbReference type="PANTHER" id="PTHR30006:SF2">
    <property type="entry name" value="ABC TRANSPORTER SUBSTRATE-BINDING PROTEIN"/>
    <property type="match status" value="1"/>
</dbReference>
<dbReference type="PANTHER" id="PTHR30006">
    <property type="entry name" value="THIAMINE-BINDING PERIPLASMIC PROTEIN-RELATED"/>
    <property type="match status" value="1"/>
</dbReference>
<comment type="caution">
    <text evidence="3">The sequence shown here is derived from an EMBL/GenBank/DDBJ whole genome shotgun (WGS) entry which is preliminary data.</text>
</comment>
<keyword evidence="1" id="KW-0732">Signal</keyword>
<dbReference type="EMBL" id="JAFIDA010000001">
    <property type="protein sequence ID" value="MBP1327358.1"/>
    <property type="molecule type" value="Genomic_DNA"/>
</dbReference>
<dbReference type="GO" id="GO:0015888">
    <property type="term" value="P:thiamine transport"/>
    <property type="evidence" value="ECO:0007669"/>
    <property type="project" value="InterPro"/>
</dbReference>
<feature type="region of interest" description="Disordered" evidence="2">
    <location>
        <begin position="1"/>
        <end position="25"/>
    </location>
</feature>
<evidence type="ECO:0000313" key="3">
    <source>
        <dbReference type="EMBL" id="MBP1327358.1"/>
    </source>
</evidence>
<dbReference type="Proteomes" id="UP000675163">
    <property type="component" value="Unassembled WGS sequence"/>
</dbReference>
<dbReference type="GO" id="GO:0030975">
    <property type="term" value="F:thiamine binding"/>
    <property type="evidence" value="ECO:0007669"/>
    <property type="project" value="InterPro"/>
</dbReference>